<keyword evidence="7" id="KW-0808">Transferase</keyword>
<keyword evidence="3" id="KW-0805">Transcription regulation</keyword>
<dbReference type="GO" id="GO:0003700">
    <property type="term" value="F:DNA-binding transcription factor activity"/>
    <property type="evidence" value="ECO:0007669"/>
    <property type="project" value="InterPro"/>
</dbReference>
<evidence type="ECO:0000256" key="1">
    <source>
        <dbReference type="ARBA" id="ARBA00005384"/>
    </source>
</evidence>
<dbReference type="Gene3D" id="1.10.10.10">
    <property type="entry name" value="Winged helix-like DNA-binding domain superfamily/Winged helix DNA-binding domain"/>
    <property type="match status" value="1"/>
</dbReference>
<dbReference type="InterPro" id="IPR015424">
    <property type="entry name" value="PyrdxlP-dep_Trfase"/>
</dbReference>
<dbReference type="Gene3D" id="3.40.640.10">
    <property type="entry name" value="Type I PLP-dependent aspartate aminotransferase-like (Major domain)"/>
    <property type="match status" value="1"/>
</dbReference>
<protein>
    <submittedName>
        <fullName evidence="7">PLP-dependent aminotransferase family protein</fullName>
    </submittedName>
</protein>
<dbReference type="AlphaFoldDB" id="A0A4Q7CTF5"/>
<dbReference type="Proteomes" id="UP000293369">
    <property type="component" value="Unassembled WGS sequence"/>
</dbReference>
<dbReference type="InterPro" id="IPR015421">
    <property type="entry name" value="PyrdxlP-dep_Trfase_major"/>
</dbReference>
<dbReference type="InterPro" id="IPR051446">
    <property type="entry name" value="HTH_trans_reg/aminotransferase"/>
</dbReference>
<reference evidence="7 8" key="1">
    <citation type="submission" date="2019-02" db="EMBL/GenBank/DDBJ databases">
        <title>Pseudomonas spp from wheat grain.</title>
        <authorList>
            <person name="Cho G.-S."/>
            <person name="Franz C.M.A.P."/>
        </authorList>
    </citation>
    <scope>NUCLEOTIDE SEQUENCE [LARGE SCALE GENOMIC DNA]</scope>
    <source>
        <strain evidence="7 8">133NRW</strain>
    </source>
</reference>
<gene>
    <name evidence="7" type="ORF">EUX57_26300</name>
</gene>
<dbReference type="RefSeq" id="WP_130139125.1">
    <property type="nucleotide sequence ID" value="NZ_SGFE01000133.1"/>
</dbReference>
<dbReference type="CDD" id="cd07377">
    <property type="entry name" value="WHTH_GntR"/>
    <property type="match status" value="1"/>
</dbReference>
<dbReference type="GO" id="GO:0030170">
    <property type="term" value="F:pyridoxal phosphate binding"/>
    <property type="evidence" value="ECO:0007669"/>
    <property type="project" value="InterPro"/>
</dbReference>
<accession>A0A4Q7CTF5</accession>
<dbReference type="PRINTS" id="PR00035">
    <property type="entry name" value="HTHGNTR"/>
</dbReference>
<dbReference type="InterPro" id="IPR004839">
    <property type="entry name" value="Aminotransferase_I/II_large"/>
</dbReference>
<feature type="domain" description="HTH gntR-type" evidence="6">
    <location>
        <begin position="11"/>
        <end position="79"/>
    </location>
</feature>
<evidence type="ECO:0000256" key="4">
    <source>
        <dbReference type="ARBA" id="ARBA00023125"/>
    </source>
</evidence>
<dbReference type="InterPro" id="IPR036390">
    <property type="entry name" value="WH_DNA-bd_sf"/>
</dbReference>
<sequence>MELHLVINGRKDLAAQLYQQLREAITCGRLSAGAQLPPSRLLAEQLGVSRKTVSDTYATLTYEGLLIGRIGRGTFVNAWAPQPDRVQTATDLACAAHLGRWAALPSPMHHPAHDEVLRYEFIGGATTRNQFPQEEWRRCTLDALRRIAQNSGFYSQPEGLPALREAIAGHIAFSRGVKGRAGDIVVTNGAQQALDLIARVVLEPGSIVAMEDPGYSPARQLFVAMGARVASVPVDAQGIQVDQIPDGTRLIYVTPSHQFPLGMPMSLARREALLDRAIALGAIIIEDDYDSEFRYEGRPTDSLQSMDTRGVVTYVGTFSKTLLPELRLGYAVLPPAIHGAVLKAKQLTDQHSSTLPQWALAKFISEGYLLKHIRRCHSVYAGRRERILQRLAGDLSPWFEAVPTVAGFHLAALCKVPVDIPLLMQLARKAQVGLYPLEVFFHETAPRAGLILGFGAIETLDIDPALDKVRDILRQIG</sequence>
<dbReference type="GO" id="GO:0008483">
    <property type="term" value="F:transaminase activity"/>
    <property type="evidence" value="ECO:0007669"/>
    <property type="project" value="UniProtKB-KW"/>
</dbReference>
<dbReference type="SUPFAM" id="SSF53383">
    <property type="entry name" value="PLP-dependent transferases"/>
    <property type="match status" value="1"/>
</dbReference>
<comment type="similarity">
    <text evidence="1">In the C-terminal section; belongs to the class-I pyridoxal-phosphate-dependent aminotransferase family.</text>
</comment>
<dbReference type="Pfam" id="PF00155">
    <property type="entry name" value="Aminotran_1_2"/>
    <property type="match status" value="1"/>
</dbReference>
<dbReference type="InterPro" id="IPR000524">
    <property type="entry name" value="Tscrpt_reg_HTH_GntR"/>
</dbReference>
<dbReference type="CDD" id="cd00609">
    <property type="entry name" value="AAT_like"/>
    <property type="match status" value="1"/>
</dbReference>
<dbReference type="Pfam" id="PF00392">
    <property type="entry name" value="GntR"/>
    <property type="match status" value="1"/>
</dbReference>
<name>A0A4Q7CTF5_9PSED</name>
<evidence type="ECO:0000256" key="2">
    <source>
        <dbReference type="ARBA" id="ARBA00022898"/>
    </source>
</evidence>
<keyword evidence="2" id="KW-0663">Pyridoxal phosphate</keyword>
<keyword evidence="4" id="KW-0238">DNA-binding</keyword>
<organism evidence="7 8">
    <name type="scientific">Pseudomonas orientalis</name>
    <dbReference type="NCBI Taxonomy" id="76758"/>
    <lineage>
        <taxon>Bacteria</taxon>
        <taxon>Pseudomonadati</taxon>
        <taxon>Pseudomonadota</taxon>
        <taxon>Gammaproteobacteria</taxon>
        <taxon>Pseudomonadales</taxon>
        <taxon>Pseudomonadaceae</taxon>
        <taxon>Pseudomonas</taxon>
    </lineage>
</organism>
<dbReference type="PROSITE" id="PS50949">
    <property type="entry name" value="HTH_GNTR"/>
    <property type="match status" value="1"/>
</dbReference>
<evidence type="ECO:0000256" key="3">
    <source>
        <dbReference type="ARBA" id="ARBA00023015"/>
    </source>
</evidence>
<dbReference type="PANTHER" id="PTHR46577:SF1">
    <property type="entry name" value="HTH-TYPE TRANSCRIPTIONAL REGULATORY PROTEIN GABR"/>
    <property type="match status" value="1"/>
</dbReference>
<keyword evidence="5" id="KW-0804">Transcription</keyword>
<dbReference type="InterPro" id="IPR036388">
    <property type="entry name" value="WH-like_DNA-bd_sf"/>
</dbReference>
<dbReference type="SUPFAM" id="SSF46785">
    <property type="entry name" value="Winged helix' DNA-binding domain"/>
    <property type="match status" value="1"/>
</dbReference>
<dbReference type="PANTHER" id="PTHR46577">
    <property type="entry name" value="HTH-TYPE TRANSCRIPTIONAL REGULATORY PROTEIN GABR"/>
    <property type="match status" value="1"/>
</dbReference>
<dbReference type="SMART" id="SM00345">
    <property type="entry name" value="HTH_GNTR"/>
    <property type="match status" value="1"/>
</dbReference>
<comment type="caution">
    <text evidence="7">The sequence shown here is derived from an EMBL/GenBank/DDBJ whole genome shotgun (WGS) entry which is preliminary data.</text>
</comment>
<evidence type="ECO:0000313" key="8">
    <source>
        <dbReference type="Proteomes" id="UP000293369"/>
    </source>
</evidence>
<dbReference type="EMBL" id="SGFE01000133">
    <property type="protein sequence ID" value="RZI19696.1"/>
    <property type="molecule type" value="Genomic_DNA"/>
</dbReference>
<evidence type="ECO:0000256" key="5">
    <source>
        <dbReference type="ARBA" id="ARBA00023163"/>
    </source>
</evidence>
<evidence type="ECO:0000313" key="7">
    <source>
        <dbReference type="EMBL" id="RZI19696.1"/>
    </source>
</evidence>
<proteinExistence type="inferred from homology"/>
<dbReference type="GO" id="GO:0003677">
    <property type="term" value="F:DNA binding"/>
    <property type="evidence" value="ECO:0007669"/>
    <property type="project" value="UniProtKB-KW"/>
</dbReference>
<evidence type="ECO:0000259" key="6">
    <source>
        <dbReference type="PROSITE" id="PS50949"/>
    </source>
</evidence>
<keyword evidence="7" id="KW-0032">Aminotransferase</keyword>